<dbReference type="Gene3D" id="3.40.1110.10">
    <property type="entry name" value="Calcium-transporting ATPase, cytoplasmic domain N"/>
    <property type="match status" value="1"/>
</dbReference>
<reference evidence="10" key="2">
    <citation type="submission" date="2015-07" db="EMBL/GenBank/DDBJ databases">
        <authorList>
            <person name="Noorani M."/>
        </authorList>
    </citation>
    <scope>NUCLEOTIDE SEQUENCE</scope>
    <source>
        <strain evidence="10">Yugu1</strain>
    </source>
</reference>
<evidence type="ECO:0000256" key="5">
    <source>
        <dbReference type="ARBA" id="ARBA00022989"/>
    </source>
</evidence>
<dbReference type="SUPFAM" id="SSF81665">
    <property type="entry name" value="Calcium ATPase, transmembrane domain M"/>
    <property type="match status" value="1"/>
</dbReference>
<feature type="domain" description="Cation-transporting P-type ATPase N-terminal" evidence="9">
    <location>
        <begin position="14"/>
        <end position="67"/>
    </location>
</feature>
<dbReference type="InterPro" id="IPR023298">
    <property type="entry name" value="ATPase_P-typ_TM_dom_sf"/>
</dbReference>
<dbReference type="GO" id="GO:0016020">
    <property type="term" value="C:membrane"/>
    <property type="evidence" value="ECO:0007669"/>
    <property type="project" value="UniProtKB-SubCell"/>
</dbReference>
<evidence type="ECO:0000256" key="1">
    <source>
        <dbReference type="ARBA" id="ARBA00004141"/>
    </source>
</evidence>
<dbReference type="OrthoDB" id="635877at2759"/>
<dbReference type="PRINTS" id="PR00120">
    <property type="entry name" value="HATPASE"/>
</dbReference>
<proteinExistence type="predicted"/>
<feature type="transmembrane region" description="Helical" evidence="7">
    <location>
        <begin position="255"/>
        <end position="281"/>
    </location>
</feature>
<evidence type="ECO:0000259" key="8">
    <source>
        <dbReference type="Pfam" id="PF00122"/>
    </source>
</evidence>
<dbReference type="FunFam" id="2.70.150.10:FF:000059">
    <property type="entry name" value="ATPase 2 plasma membrane-type"/>
    <property type="match status" value="1"/>
</dbReference>
<protein>
    <submittedName>
        <fullName evidence="10">Uncharacterized protein</fullName>
    </submittedName>
</protein>
<dbReference type="AlphaFoldDB" id="A0A368SX53"/>
<comment type="subcellular location">
    <subcellularLocation>
        <location evidence="1">Membrane</location>
        <topology evidence="1">Multi-pass membrane protein</topology>
    </subcellularLocation>
</comment>
<dbReference type="KEGG" id="sita:101761622"/>
<name>A0A368SX53_SETIT</name>
<organism evidence="10">
    <name type="scientific">Setaria italica</name>
    <name type="common">Foxtail millet</name>
    <name type="synonym">Panicum italicum</name>
    <dbReference type="NCBI Taxonomy" id="4555"/>
    <lineage>
        <taxon>Eukaryota</taxon>
        <taxon>Viridiplantae</taxon>
        <taxon>Streptophyta</taxon>
        <taxon>Embryophyta</taxon>
        <taxon>Tracheophyta</taxon>
        <taxon>Spermatophyta</taxon>
        <taxon>Magnoliopsida</taxon>
        <taxon>Liliopsida</taxon>
        <taxon>Poales</taxon>
        <taxon>Poaceae</taxon>
        <taxon>PACMAD clade</taxon>
        <taxon>Panicoideae</taxon>
        <taxon>Panicodae</taxon>
        <taxon>Paniceae</taxon>
        <taxon>Cenchrinae</taxon>
        <taxon>Setaria</taxon>
    </lineage>
</organism>
<feature type="transmembrane region" description="Helical" evidence="7">
    <location>
        <begin position="211"/>
        <end position="235"/>
    </location>
</feature>
<dbReference type="PANTHER" id="PTHR42861">
    <property type="entry name" value="CALCIUM-TRANSPORTING ATPASE"/>
    <property type="match status" value="1"/>
</dbReference>
<dbReference type="SUPFAM" id="SSF81653">
    <property type="entry name" value="Calcium ATPase, transduction domain A"/>
    <property type="match status" value="1"/>
</dbReference>
<keyword evidence="6 7" id="KW-0472">Membrane</keyword>
<dbReference type="SUPFAM" id="SSF56784">
    <property type="entry name" value="HAD-like"/>
    <property type="match status" value="1"/>
</dbReference>
<gene>
    <name evidence="10" type="ORF">SETIT_9G574900v2</name>
</gene>
<dbReference type="EMBL" id="CM003536">
    <property type="protein sequence ID" value="RCV46979.1"/>
    <property type="molecule type" value="Genomic_DNA"/>
</dbReference>
<feature type="transmembrane region" description="Helical" evidence="7">
    <location>
        <begin position="293"/>
        <end position="312"/>
    </location>
</feature>
<feature type="transmembrane region" description="Helical" evidence="7">
    <location>
        <begin position="858"/>
        <end position="880"/>
    </location>
</feature>
<evidence type="ECO:0000256" key="2">
    <source>
        <dbReference type="ARBA" id="ARBA00022692"/>
    </source>
</evidence>
<feature type="transmembrane region" description="Helical" evidence="7">
    <location>
        <begin position="680"/>
        <end position="699"/>
    </location>
</feature>
<feature type="domain" description="P-type ATPase A" evidence="8">
    <location>
        <begin position="147"/>
        <end position="190"/>
    </location>
</feature>
<dbReference type="InterPro" id="IPR036412">
    <property type="entry name" value="HAD-like_sf"/>
</dbReference>
<dbReference type="InterPro" id="IPR008250">
    <property type="entry name" value="ATPase_P-typ_transduc_dom_A_sf"/>
</dbReference>
<reference evidence="10" key="1">
    <citation type="journal article" date="2012" name="Nat. Biotechnol.">
        <title>Reference genome sequence of the model plant Setaria.</title>
        <authorList>
            <person name="Bennetzen J.L."/>
            <person name="Schmutz J."/>
            <person name="Wang H."/>
            <person name="Percifield R."/>
            <person name="Hawkins J."/>
            <person name="Pontaroli A.C."/>
            <person name="Estep M."/>
            <person name="Feng L."/>
            <person name="Vaughn J.N."/>
            <person name="Grimwood J."/>
            <person name="Jenkins J."/>
            <person name="Barry K."/>
            <person name="Lindquist E."/>
            <person name="Hellsten U."/>
            <person name="Deshpande S."/>
            <person name="Wang X."/>
            <person name="Wu X."/>
            <person name="Mitros T."/>
            <person name="Triplett J."/>
            <person name="Yang X."/>
            <person name="Ye C.Y."/>
            <person name="Mauro-Herrera M."/>
            <person name="Wang L."/>
            <person name="Li P."/>
            <person name="Sharma M."/>
            <person name="Sharma R."/>
            <person name="Ronald P.C."/>
            <person name="Panaud O."/>
            <person name="Kellogg E.A."/>
            <person name="Brutnell T.P."/>
            <person name="Doust A.N."/>
            <person name="Tuskan G.A."/>
            <person name="Rokhsar D."/>
            <person name="Devos K.M."/>
        </authorList>
    </citation>
    <scope>NUCLEOTIDE SEQUENCE [LARGE SCALE GENOMIC DNA]</scope>
    <source>
        <strain evidence="10">Yugu1</strain>
    </source>
</reference>
<dbReference type="STRING" id="4555.A0A368SX53"/>
<dbReference type="InterPro" id="IPR023214">
    <property type="entry name" value="HAD_sf"/>
</dbReference>
<evidence type="ECO:0000256" key="4">
    <source>
        <dbReference type="ARBA" id="ARBA00022840"/>
    </source>
</evidence>
<evidence type="ECO:0000256" key="3">
    <source>
        <dbReference type="ARBA" id="ARBA00022741"/>
    </source>
</evidence>
<evidence type="ECO:0000313" key="10">
    <source>
        <dbReference type="EMBL" id="RCV46979.1"/>
    </source>
</evidence>
<feature type="transmembrane region" description="Helical" evidence="7">
    <location>
        <begin position="114"/>
        <end position="135"/>
    </location>
</feature>
<feature type="transmembrane region" description="Helical" evidence="7">
    <location>
        <begin position="720"/>
        <end position="738"/>
    </location>
</feature>
<feature type="transmembrane region" description="Helical" evidence="7">
    <location>
        <begin position="824"/>
        <end position="846"/>
    </location>
</feature>
<dbReference type="Gene3D" id="2.70.150.10">
    <property type="entry name" value="Calcium-transporting ATPase, cytoplasmic transduction domain A"/>
    <property type="match status" value="1"/>
</dbReference>
<keyword evidence="2 7" id="KW-0812">Transmembrane</keyword>
<evidence type="ECO:0000259" key="9">
    <source>
        <dbReference type="Pfam" id="PF00690"/>
    </source>
</evidence>
<sequence>MASPEDKAMAELETLEEEEVLRRLGTGEEAGLAESEAARRLRLHGPNVVVLSHHEGTMLQKFLSGLFSLWGWDHVFPKYNNMVRIILNSMSWVTVLITVASLTVTSAGQRSCQLAIIIFILATSLTACFTAKLVLKYAKAPLEAKAHAPRAKVLRDGRWRDVHAANLVPGDIIFLKVGDIVPANARVLRFEKIDTMTCWAKRSVDCAHGFLIYYAWTVSCGQGTAVVIATGHGIPRSTLRLYPQRYARPGQLKEGVMVAGCFCVSLLLVGTIAEMVFSFLFRKQNRKGMLHNNHFMLLIGGIPMAMPAVLYLALALGSLRLCFLGIASLGTVAVEDLASMDVILFNMTGTLTCNKPCFARDKIELFADGVNKDRAIILAARASRSQHELYIEPFDAAIISLLDDPEQAWSGIQVLENHARFFVALKLMFLTTYIDDGNGSKCCVFKGDPAKVAHQCGCSKAVKEKISTIMDELALDGYQAIAVGHQVDSCWEFIGLLPYRDDLRRDSAEAVESLIDLGLDIRVLTESPLSTTKQVCGKLGKLGINVVPAHSVFELERNNREVHLNINGISDLFPEDKSDIVRRLRNFGYRCAMVGYEFLDHDAIGESHIGISVVDAADYTKSESDLVLTKPALVPVSSAVQISRKICQMIKSYTIYTVSSTVHLFGVRIIFHFWNFDMSSILALVIASCNYFTSLAMLLERVELNKSPDRWRVQKSIASGAAFGSYIVLSTAIFYRVARTADSFSCKFKGKSLMGTDEEIGAALFLQMSIVNQAIALFVHSDDCCLIRCPGPFVTFAFFASQMVATHKAVYGDLNFALAKGVGYFRAGLIWLYNLVLLLTLVLICRKWRHSKMTSEKLLAICMRSAILHIVLLWFSYVILDVRVQQPVFS</sequence>
<dbReference type="InterPro" id="IPR004014">
    <property type="entry name" value="ATPase_P-typ_cation-transptr_N"/>
</dbReference>
<dbReference type="InterPro" id="IPR001757">
    <property type="entry name" value="P_typ_ATPase"/>
</dbReference>
<dbReference type="InterPro" id="IPR023299">
    <property type="entry name" value="ATPase_P-typ_cyto_dom_N"/>
</dbReference>
<keyword evidence="3" id="KW-0547">Nucleotide-binding</keyword>
<dbReference type="Gene3D" id="3.40.50.1000">
    <property type="entry name" value="HAD superfamily/HAD-like"/>
    <property type="match status" value="1"/>
</dbReference>
<dbReference type="SUPFAM" id="SSF81660">
    <property type="entry name" value="Metal cation-transporting ATPase, ATP-binding domain N"/>
    <property type="match status" value="1"/>
</dbReference>
<dbReference type="Pfam" id="PF00690">
    <property type="entry name" value="Cation_ATPase_N"/>
    <property type="match status" value="1"/>
</dbReference>
<dbReference type="Gene3D" id="1.20.1110.10">
    <property type="entry name" value="Calcium-transporting ATPase, transmembrane domain"/>
    <property type="match status" value="1"/>
</dbReference>
<dbReference type="InterPro" id="IPR059000">
    <property type="entry name" value="ATPase_P-type_domA"/>
</dbReference>
<dbReference type="GO" id="GO:0016887">
    <property type="term" value="F:ATP hydrolysis activity"/>
    <property type="evidence" value="ECO:0007669"/>
    <property type="project" value="InterPro"/>
</dbReference>
<evidence type="ECO:0000256" key="7">
    <source>
        <dbReference type="SAM" id="Phobius"/>
    </source>
</evidence>
<dbReference type="GO" id="GO:0005524">
    <property type="term" value="F:ATP binding"/>
    <property type="evidence" value="ECO:0007669"/>
    <property type="project" value="UniProtKB-KW"/>
</dbReference>
<keyword evidence="4" id="KW-0067">ATP-binding</keyword>
<feature type="transmembrane region" description="Helical" evidence="7">
    <location>
        <begin position="85"/>
        <end position="108"/>
    </location>
</feature>
<dbReference type="Pfam" id="PF00122">
    <property type="entry name" value="E1-E2_ATPase"/>
    <property type="match status" value="1"/>
</dbReference>
<accession>A0A368SX53</accession>
<keyword evidence="5 7" id="KW-1133">Transmembrane helix</keyword>
<evidence type="ECO:0000256" key="6">
    <source>
        <dbReference type="ARBA" id="ARBA00023136"/>
    </source>
</evidence>